<dbReference type="SUPFAM" id="SSF52172">
    <property type="entry name" value="CheY-like"/>
    <property type="match status" value="1"/>
</dbReference>
<feature type="modified residue" description="4-aspartylphosphate" evidence="4">
    <location>
        <position position="667"/>
    </location>
</feature>
<dbReference type="SMART" id="SM00388">
    <property type="entry name" value="HisKA"/>
    <property type="match status" value="1"/>
</dbReference>
<protein>
    <recommendedName>
        <fullName evidence="2">histidine kinase</fullName>
        <ecNumber evidence="2">2.7.13.3</ecNumber>
    </recommendedName>
</protein>
<dbReference type="PROSITE" id="PS50109">
    <property type="entry name" value="HIS_KIN"/>
    <property type="match status" value="1"/>
</dbReference>
<dbReference type="SUPFAM" id="SSF47384">
    <property type="entry name" value="Homodimeric domain of signal transducing histidine kinase"/>
    <property type="match status" value="1"/>
</dbReference>
<comment type="caution">
    <text evidence="7">The sequence shown here is derived from an EMBL/GenBank/DDBJ whole genome shotgun (WGS) entry which is preliminary data.</text>
</comment>
<feature type="domain" description="Response regulatory" evidence="6">
    <location>
        <begin position="617"/>
        <end position="727"/>
    </location>
</feature>
<dbReference type="Gene3D" id="3.30.565.10">
    <property type="entry name" value="Histidine kinase-like ATPase, C-terminal domain"/>
    <property type="match status" value="1"/>
</dbReference>
<evidence type="ECO:0000256" key="4">
    <source>
        <dbReference type="PROSITE-ProRule" id="PRU00169"/>
    </source>
</evidence>
<proteinExistence type="predicted"/>
<sequence length="732" mass="77418">MRIRTRLLVVVLGVWMAAAAGFGLLTWNLHKQKTEADLQQVRDFADGVSALVELELDKRALLARTLASSRAVRDGDFARFHEEAVVATEGTGDWALLVEPQLLRANSLAPFAAEPLPRSLPQPLTQAGTSILFVPKGSVSGAPVVTVMVPVPRMTPQRYNVGVSFEPSRFQQLFMGPNMPSAAVTSIVDRHQVIMARSRDPELWVGRSASPAFKKRIEEGGVGFATSTTLDGTPSLTYLTRPNAYGWSVVVAIPRAHLTAAAWAASTKAMAVSGALLLLLLVSALLGARAITSAVDRLSRAAADLGCNRVPEPLASGVREFDDVALALHEAGVKAQEATGLLERRVEEAVRAEADAQARLLQGQKLELVGRLSAGVAHDFNNLLQTITTAQQFLKARVDGEREQRMLSAAARATSKAADLVKQMMMLGRVQALEPRPVHIADAILKGHELTSKAVGPGISLTADITPGLPPVFVDAAQFDMALLNLVFNARDAMPSGGSIRVSAHVPSPQELEAAPLRGAGYVCVAVSDNGAGMTAETQTQAFEPFFTTKPVGAGTGLGLAQVHAFATQSGGSIQLTSEPGRGTRVSMLLPVAPQTPAAAQEAGGVSLQASNPRSLSVLMVEDDALVVSVVAAALRSVGHRVQACHSADEAVEVLRTGASFDVLFSDVVMPGSMNGVELIHWARQLRPDLAAVVATGYADNVSTLSVPVIRKPYDFDTLQRVLDEVVALQPG</sequence>
<keyword evidence="3 4" id="KW-0597">Phosphoprotein</keyword>
<evidence type="ECO:0000313" key="8">
    <source>
        <dbReference type="Proteomes" id="UP001606300"/>
    </source>
</evidence>
<organism evidence="7 8">
    <name type="scientific">Pelomonas dachongensis</name>
    <dbReference type="NCBI Taxonomy" id="3299029"/>
    <lineage>
        <taxon>Bacteria</taxon>
        <taxon>Pseudomonadati</taxon>
        <taxon>Pseudomonadota</taxon>
        <taxon>Betaproteobacteria</taxon>
        <taxon>Burkholderiales</taxon>
        <taxon>Sphaerotilaceae</taxon>
        <taxon>Roseateles</taxon>
    </lineage>
</organism>
<keyword evidence="7" id="KW-0067">ATP-binding</keyword>
<gene>
    <name evidence="7" type="ORF">ACG02S_14765</name>
</gene>
<dbReference type="InterPro" id="IPR003594">
    <property type="entry name" value="HATPase_dom"/>
</dbReference>
<name>A0ABW7ER68_9BURK</name>
<dbReference type="InterPro" id="IPR036890">
    <property type="entry name" value="HATPase_C_sf"/>
</dbReference>
<reference evidence="7 8" key="1">
    <citation type="submission" date="2024-09" db="EMBL/GenBank/DDBJ databases">
        <title>Novel species of the genus Pelomonas and Roseateles isolated from streams.</title>
        <authorList>
            <person name="Lu H."/>
        </authorList>
    </citation>
    <scope>NUCLEOTIDE SEQUENCE [LARGE SCALE GENOMIC DNA]</scope>
    <source>
        <strain evidence="7 8">DC23W</strain>
    </source>
</reference>
<comment type="catalytic activity">
    <reaction evidence="1">
        <text>ATP + protein L-histidine = ADP + protein N-phospho-L-histidine.</text>
        <dbReference type="EC" id="2.7.13.3"/>
    </reaction>
</comment>
<dbReference type="Pfam" id="PF02518">
    <property type="entry name" value="HATPase_c"/>
    <property type="match status" value="1"/>
</dbReference>
<dbReference type="SMART" id="SM00448">
    <property type="entry name" value="REC"/>
    <property type="match status" value="1"/>
</dbReference>
<dbReference type="InterPro" id="IPR004358">
    <property type="entry name" value="Sig_transdc_His_kin-like_C"/>
</dbReference>
<dbReference type="EMBL" id="JBIGHY010000005">
    <property type="protein sequence ID" value="MFG6415158.1"/>
    <property type="molecule type" value="Genomic_DNA"/>
</dbReference>
<dbReference type="InterPro" id="IPR005467">
    <property type="entry name" value="His_kinase_dom"/>
</dbReference>
<dbReference type="Gene3D" id="1.10.287.130">
    <property type="match status" value="1"/>
</dbReference>
<evidence type="ECO:0000256" key="3">
    <source>
        <dbReference type="ARBA" id="ARBA00022553"/>
    </source>
</evidence>
<evidence type="ECO:0000259" key="5">
    <source>
        <dbReference type="PROSITE" id="PS50109"/>
    </source>
</evidence>
<dbReference type="PROSITE" id="PS50110">
    <property type="entry name" value="RESPONSE_REGULATORY"/>
    <property type="match status" value="1"/>
</dbReference>
<dbReference type="Pfam" id="PF00072">
    <property type="entry name" value="Response_reg"/>
    <property type="match status" value="1"/>
</dbReference>
<evidence type="ECO:0000256" key="1">
    <source>
        <dbReference type="ARBA" id="ARBA00000085"/>
    </source>
</evidence>
<dbReference type="PANTHER" id="PTHR43065">
    <property type="entry name" value="SENSOR HISTIDINE KINASE"/>
    <property type="match status" value="1"/>
</dbReference>
<evidence type="ECO:0000256" key="2">
    <source>
        <dbReference type="ARBA" id="ARBA00012438"/>
    </source>
</evidence>
<dbReference type="InterPro" id="IPR036097">
    <property type="entry name" value="HisK_dim/P_sf"/>
</dbReference>
<dbReference type="RefSeq" id="WP_394471229.1">
    <property type="nucleotide sequence ID" value="NZ_JBIGHY010000005.1"/>
</dbReference>
<accession>A0ABW7ER68</accession>
<dbReference type="Proteomes" id="UP001606300">
    <property type="component" value="Unassembled WGS sequence"/>
</dbReference>
<dbReference type="InterPro" id="IPR011006">
    <property type="entry name" value="CheY-like_superfamily"/>
</dbReference>
<keyword evidence="7" id="KW-0547">Nucleotide-binding</keyword>
<evidence type="ECO:0000313" key="7">
    <source>
        <dbReference type="EMBL" id="MFG6415158.1"/>
    </source>
</evidence>
<feature type="domain" description="Histidine kinase" evidence="5">
    <location>
        <begin position="375"/>
        <end position="594"/>
    </location>
</feature>
<dbReference type="InterPro" id="IPR001789">
    <property type="entry name" value="Sig_transdc_resp-reg_receiver"/>
</dbReference>
<dbReference type="GO" id="GO:0005524">
    <property type="term" value="F:ATP binding"/>
    <property type="evidence" value="ECO:0007669"/>
    <property type="project" value="UniProtKB-KW"/>
</dbReference>
<dbReference type="PRINTS" id="PR00344">
    <property type="entry name" value="BCTRLSENSOR"/>
</dbReference>
<keyword evidence="8" id="KW-1185">Reference proteome</keyword>
<dbReference type="SUPFAM" id="SSF55874">
    <property type="entry name" value="ATPase domain of HSP90 chaperone/DNA topoisomerase II/histidine kinase"/>
    <property type="match status" value="1"/>
</dbReference>
<dbReference type="Gene3D" id="3.40.50.2300">
    <property type="match status" value="1"/>
</dbReference>
<dbReference type="InterPro" id="IPR003661">
    <property type="entry name" value="HisK_dim/P_dom"/>
</dbReference>
<evidence type="ECO:0000259" key="6">
    <source>
        <dbReference type="PROSITE" id="PS50110"/>
    </source>
</evidence>
<dbReference type="PANTHER" id="PTHR43065:SF42">
    <property type="entry name" value="TWO-COMPONENT SENSOR PPRA"/>
    <property type="match status" value="1"/>
</dbReference>
<dbReference type="SMART" id="SM00387">
    <property type="entry name" value="HATPase_c"/>
    <property type="match status" value="1"/>
</dbReference>
<dbReference type="CDD" id="cd18774">
    <property type="entry name" value="PDC2_HK_sensor"/>
    <property type="match status" value="1"/>
</dbReference>
<dbReference type="EC" id="2.7.13.3" evidence="2"/>